<dbReference type="CDD" id="cd19769">
    <property type="entry name" value="Bbox2_TRIM16-like"/>
    <property type="match status" value="1"/>
</dbReference>
<dbReference type="InterPro" id="IPR006574">
    <property type="entry name" value="PRY"/>
</dbReference>
<dbReference type="Gene3D" id="2.60.120.920">
    <property type="match status" value="1"/>
</dbReference>
<evidence type="ECO:0000259" key="9">
    <source>
        <dbReference type="PROSITE" id="PS50119"/>
    </source>
</evidence>
<evidence type="ECO:0000313" key="12">
    <source>
        <dbReference type="RefSeq" id="XP_031426998.1"/>
    </source>
</evidence>
<accession>A0A6P8FEY6</accession>
<dbReference type="InterPro" id="IPR051051">
    <property type="entry name" value="E3_ubiq-ligase_TRIM/RNF"/>
</dbReference>
<keyword evidence="7" id="KW-0175">Coiled coil</keyword>
<dbReference type="Pfam" id="PF15227">
    <property type="entry name" value="zf-C3HC4_4"/>
    <property type="match status" value="1"/>
</dbReference>
<dbReference type="Proteomes" id="UP000515152">
    <property type="component" value="Chromosome 7"/>
</dbReference>
<protein>
    <submittedName>
        <fullName evidence="12">Tripartite motif-containing protein 16-like</fullName>
    </submittedName>
</protein>
<dbReference type="Gene3D" id="3.30.160.60">
    <property type="entry name" value="Classic Zinc Finger"/>
    <property type="match status" value="1"/>
</dbReference>
<evidence type="ECO:0000256" key="5">
    <source>
        <dbReference type="ARBA" id="ARBA00022859"/>
    </source>
</evidence>
<dbReference type="PROSITE" id="PS50119">
    <property type="entry name" value="ZF_BBOX"/>
    <property type="match status" value="1"/>
</dbReference>
<dbReference type="InterPro" id="IPR058030">
    <property type="entry name" value="TRIM8/14/16/25/29/45/65_CC"/>
</dbReference>
<evidence type="ECO:0000259" key="10">
    <source>
        <dbReference type="PROSITE" id="PS50188"/>
    </source>
</evidence>
<keyword evidence="3 6" id="KW-0863">Zinc-finger</keyword>
<gene>
    <name evidence="12" type="primary">LOC116221189</name>
</gene>
<dbReference type="InterPro" id="IPR003877">
    <property type="entry name" value="SPRY_dom"/>
</dbReference>
<dbReference type="PROSITE" id="PS00518">
    <property type="entry name" value="ZF_RING_1"/>
    <property type="match status" value="1"/>
</dbReference>
<dbReference type="InterPro" id="IPR017907">
    <property type="entry name" value="Znf_RING_CS"/>
</dbReference>
<dbReference type="SMART" id="SM00336">
    <property type="entry name" value="BBOX"/>
    <property type="match status" value="1"/>
</dbReference>
<feature type="coiled-coil region" evidence="7">
    <location>
        <begin position="203"/>
        <end position="295"/>
    </location>
</feature>
<keyword evidence="4" id="KW-0862">Zinc</keyword>
<reference evidence="12" key="1">
    <citation type="submission" date="2025-08" db="UniProtKB">
        <authorList>
            <consortium name="RefSeq"/>
        </authorList>
    </citation>
    <scope>IDENTIFICATION</scope>
</reference>
<keyword evidence="5" id="KW-0391">Immunity</keyword>
<keyword evidence="2" id="KW-0479">Metal-binding</keyword>
<dbReference type="GO" id="GO:0005737">
    <property type="term" value="C:cytoplasm"/>
    <property type="evidence" value="ECO:0007669"/>
    <property type="project" value="UniProtKB-ARBA"/>
</dbReference>
<proteinExistence type="predicted"/>
<dbReference type="Gene3D" id="4.10.830.40">
    <property type="match status" value="1"/>
</dbReference>
<organism evidence="11 12">
    <name type="scientific">Clupea harengus</name>
    <name type="common">Atlantic herring</name>
    <dbReference type="NCBI Taxonomy" id="7950"/>
    <lineage>
        <taxon>Eukaryota</taxon>
        <taxon>Metazoa</taxon>
        <taxon>Chordata</taxon>
        <taxon>Craniata</taxon>
        <taxon>Vertebrata</taxon>
        <taxon>Euteleostomi</taxon>
        <taxon>Actinopterygii</taxon>
        <taxon>Neopterygii</taxon>
        <taxon>Teleostei</taxon>
        <taxon>Clupei</taxon>
        <taxon>Clupeiformes</taxon>
        <taxon>Clupeoidei</taxon>
        <taxon>Clupeidae</taxon>
        <taxon>Clupea</taxon>
    </lineage>
</organism>
<dbReference type="RefSeq" id="XP_031426998.1">
    <property type="nucleotide sequence ID" value="XM_031571138.1"/>
</dbReference>
<dbReference type="InterPro" id="IPR043136">
    <property type="entry name" value="B30.2/SPRY_sf"/>
</dbReference>
<dbReference type="InterPro" id="IPR013083">
    <property type="entry name" value="Znf_RING/FYVE/PHD"/>
</dbReference>
<dbReference type="GO" id="GO:0008270">
    <property type="term" value="F:zinc ion binding"/>
    <property type="evidence" value="ECO:0007669"/>
    <property type="project" value="UniProtKB-KW"/>
</dbReference>
<dbReference type="PROSITE" id="PS50089">
    <property type="entry name" value="ZF_RING_2"/>
    <property type="match status" value="1"/>
</dbReference>
<feature type="domain" description="RING-type" evidence="8">
    <location>
        <begin position="14"/>
        <end position="57"/>
    </location>
</feature>
<dbReference type="GO" id="GO:0045087">
    <property type="term" value="P:innate immune response"/>
    <property type="evidence" value="ECO:0007669"/>
    <property type="project" value="UniProtKB-KW"/>
</dbReference>
<dbReference type="SMART" id="SM00589">
    <property type="entry name" value="PRY"/>
    <property type="match status" value="1"/>
</dbReference>
<dbReference type="Pfam" id="PF13765">
    <property type="entry name" value="PRY"/>
    <property type="match status" value="1"/>
</dbReference>
<dbReference type="KEGG" id="char:116221189"/>
<evidence type="ECO:0000256" key="7">
    <source>
        <dbReference type="SAM" id="Coils"/>
    </source>
</evidence>
<dbReference type="Pfam" id="PF25600">
    <property type="entry name" value="TRIM_CC"/>
    <property type="match status" value="1"/>
</dbReference>
<dbReference type="GeneID" id="116221189"/>
<dbReference type="InterPro" id="IPR001841">
    <property type="entry name" value="Znf_RING"/>
</dbReference>
<feature type="domain" description="B box-type" evidence="9">
    <location>
        <begin position="148"/>
        <end position="188"/>
    </location>
</feature>
<dbReference type="PRINTS" id="PR01407">
    <property type="entry name" value="BUTYPHLNCDUF"/>
</dbReference>
<evidence type="ECO:0000313" key="11">
    <source>
        <dbReference type="Proteomes" id="UP000515152"/>
    </source>
</evidence>
<dbReference type="PROSITE" id="PS50188">
    <property type="entry name" value="B302_SPRY"/>
    <property type="match status" value="1"/>
</dbReference>
<evidence type="ECO:0000256" key="4">
    <source>
        <dbReference type="ARBA" id="ARBA00022833"/>
    </source>
</evidence>
<evidence type="ECO:0000259" key="8">
    <source>
        <dbReference type="PROSITE" id="PS50089"/>
    </source>
</evidence>
<dbReference type="Pfam" id="PF00622">
    <property type="entry name" value="SPRY"/>
    <property type="match status" value="1"/>
</dbReference>
<evidence type="ECO:0000256" key="3">
    <source>
        <dbReference type="ARBA" id="ARBA00022771"/>
    </source>
</evidence>
<evidence type="ECO:0000256" key="1">
    <source>
        <dbReference type="ARBA" id="ARBA00022588"/>
    </source>
</evidence>
<dbReference type="OrthoDB" id="6270329at2759"/>
<dbReference type="SUPFAM" id="SSF49899">
    <property type="entry name" value="Concanavalin A-like lectins/glucanases"/>
    <property type="match status" value="1"/>
</dbReference>
<dbReference type="InterPro" id="IPR001870">
    <property type="entry name" value="B30.2/SPRY"/>
</dbReference>
<dbReference type="SUPFAM" id="SSF57845">
    <property type="entry name" value="B-box zinc-binding domain"/>
    <property type="match status" value="1"/>
</dbReference>
<evidence type="ECO:0000256" key="6">
    <source>
        <dbReference type="PROSITE-ProRule" id="PRU00024"/>
    </source>
</evidence>
<dbReference type="AlphaFoldDB" id="A0A6P8FEY6"/>
<dbReference type="PANTHER" id="PTHR25465">
    <property type="entry name" value="B-BOX DOMAIN CONTAINING"/>
    <property type="match status" value="1"/>
</dbReference>
<dbReference type="InterPro" id="IPR003879">
    <property type="entry name" value="Butyrophylin_SPRY"/>
</dbReference>
<dbReference type="SUPFAM" id="SSF57850">
    <property type="entry name" value="RING/U-box"/>
    <property type="match status" value="1"/>
</dbReference>
<dbReference type="Gene3D" id="3.30.40.10">
    <property type="entry name" value="Zinc/RING finger domain, C3HC4 (zinc finger)"/>
    <property type="match status" value="1"/>
</dbReference>
<sequence>MAEGSTKDHELFTCPVCLDLLKEPVTIPCGHSYCMGCIKDCWDREDQKGVYSCPQCRQTFTPRPVLNKNNIFSALVEEMQKTTNQADSPADKHTEPGQVVCDVCTGGESKAVKSCLVCLVSYCESHYKVHNLMNPGRKHKVIDATADLQERICSRHEKALEIFCKTDQSCICYLCTMDEHSGHKTVSAAAERAEKQQQVVETQSKIQQRIQKREKELQELRKTVETLKSSARTTVEDCERIFTEMIQRIEGRRSEVKRLIEAQEESEVSEAEELVKQLEEEIDELKRRDAELDQLPHTEDHIHFLKRFQSVCASDEYKDLPSVAVNQTLSFEGVKASVSALKQQVEDFCKKEVIKISEEVTRIRTVLPSVPKTREEFLQYSCHFTLDPNTAQNNINLSEGNRKIEVKPFQSFSHPDHPERFQNVIQVLCRESVSGRCYWEVEWSGRGISIAVSYKGIDRTGGTNVSGFGRNDQSWSVEYMSKNFSFWHNNQETRLTPICSYKIGVYVDCRAGTLSFYSVSDAMTLLHRVQTTFTDTLYPGFRTTHYETSAKIL</sequence>
<dbReference type="CDD" id="cd16040">
    <property type="entry name" value="SPRY_PRY_SNTX"/>
    <property type="match status" value="1"/>
</dbReference>
<dbReference type="Pfam" id="PF00643">
    <property type="entry name" value="zf-B_box"/>
    <property type="match status" value="1"/>
</dbReference>
<dbReference type="PANTHER" id="PTHR25465:SF5">
    <property type="entry name" value="E3 UBIQUITIN_ISG15 LIGASE TRIM25-RELATED"/>
    <property type="match status" value="1"/>
</dbReference>
<dbReference type="InterPro" id="IPR000315">
    <property type="entry name" value="Znf_B-box"/>
</dbReference>
<keyword evidence="1" id="KW-0399">Innate immunity</keyword>
<dbReference type="SMART" id="SM00449">
    <property type="entry name" value="SPRY"/>
    <property type="match status" value="1"/>
</dbReference>
<name>A0A6P8FEY6_CLUHA</name>
<feature type="domain" description="B30.2/SPRY" evidence="10">
    <location>
        <begin position="364"/>
        <end position="553"/>
    </location>
</feature>
<keyword evidence="11" id="KW-1185">Reference proteome</keyword>
<dbReference type="InterPro" id="IPR013320">
    <property type="entry name" value="ConA-like_dom_sf"/>
</dbReference>
<evidence type="ECO:0000256" key="2">
    <source>
        <dbReference type="ARBA" id="ARBA00022723"/>
    </source>
</evidence>
<dbReference type="SMART" id="SM00184">
    <property type="entry name" value="RING"/>
    <property type="match status" value="1"/>
</dbReference>